<dbReference type="AlphaFoldDB" id="A0AAE0F712"/>
<proteinExistence type="predicted"/>
<feature type="non-terminal residue" evidence="4">
    <location>
        <position position="1"/>
    </location>
</feature>
<keyword evidence="5" id="KW-1185">Reference proteome</keyword>
<dbReference type="InterPro" id="IPR027992">
    <property type="entry name" value="tRNA_bind_dom"/>
</dbReference>
<dbReference type="InterPro" id="IPR000182">
    <property type="entry name" value="GNAT_dom"/>
</dbReference>
<dbReference type="Proteomes" id="UP001190700">
    <property type="component" value="Unassembled WGS sequence"/>
</dbReference>
<dbReference type="GO" id="GO:1904812">
    <property type="term" value="P:rRNA acetylation involved in maturation of SSU-rRNA"/>
    <property type="evidence" value="ECO:0007669"/>
    <property type="project" value="TreeGrafter"/>
</dbReference>
<dbReference type="Pfam" id="PF13718">
    <property type="entry name" value="GNAT_acetyltr_2"/>
    <property type="match status" value="1"/>
</dbReference>
<evidence type="ECO:0008006" key="6">
    <source>
        <dbReference type="Google" id="ProtNLM"/>
    </source>
</evidence>
<accession>A0AAE0F712</accession>
<dbReference type="GO" id="GO:0030686">
    <property type="term" value="C:90S preribosome"/>
    <property type="evidence" value="ECO:0007669"/>
    <property type="project" value="TreeGrafter"/>
</dbReference>
<feature type="region of interest" description="Disordered" evidence="1">
    <location>
        <begin position="279"/>
        <end position="347"/>
    </location>
</feature>
<evidence type="ECO:0000313" key="4">
    <source>
        <dbReference type="EMBL" id="KAK3254391.1"/>
    </source>
</evidence>
<feature type="compositionally biased region" description="Basic and acidic residues" evidence="1">
    <location>
        <begin position="298"/>
        <end position="314"/>
    </location>
</feature>
<evidence type="ECO:0000313" key="5">
    <source>
        <dbReference type="Proteomes" id="UP001190700"/>
    </source>
</evidence>
<dbReference type="GO" id="GO:0000049">
    <property type="term" value="F:tRNA binding"/>
    <property type="evidence" value="ECO:0007669"/>
    <property type="project" value="TreeGrafter"/>
</dbReference>
<name>A0AAE0F712_9CHLO</name>
<reference evidence="4 5" key="1">
    <citation type="journal article" date="2015" name="Genome Biol. Evol.">
        <title>Comparative Genomics of a Bacterivorous Green Alga Reveals Evolutionary Causalities and Consequences of Phago-Mixotrophic Mode of Nutrition.</title>
        <authorList>
            <person name="Burns J.A."/>
            <person name="Paasch A."/>
            <person name="Narechania A."/>
            <person name="Kim E."/>
        </authorList>
    </citation>
    <scope>NUCLEOTIDE SEQUENCE [LARGE SCALE GENOMIC DNA]</scope>
    <source>
        <strain evidence="4 5">PLY_AMNH</strain>
    </source>
</reference>
<gene>
    <name evidence="4" type="ORF">CYMTET_36392</name>
</gene>
<evidence type="ECO:0000259" key="2">
    <source>
        <dbReference type="Pfam" id="PF13718"/>
    </source>
</evidence>
<comment type="caution">
    <text evidence="4">The sequence shown here is derived from an EMBL/GenBank/DDBJ whole genome shotgun (WGS) entry which is preliminary data.</text>
</comment>
<dbReference type="GO" id="GO:0005730">
    <property type="term" value="C:nucleolus"/>
    <property type="evidence" value="ECO:0007669"/>
    <property type="project" value="TreeGrafter"/>
</dbReference>
<dbReference type="PANTHER" id="PTHR10925">
    <property type="entry name" value="N-ACETYLTRANSFERASE 10"/>
    <property type="match status" value="1"/>
</dbReference>
<evidence type="ECO:0000256" key="1">
    <source>
        <dbReference type="SAM" id="MobiDB-lite"/>
    </source>
</evidence>
<dbReference type="PANTHER" id="PTHR10925:SF5">
    <property type="entry name" value="RNA CYTIDINE ACETYLTRANSFERASE"/>
    <property type="match status" value="1"/>
</dbReference>
<dbReference type="GO" id="GO:1990883">
    <property type="term" value="F:18S rRNA cytidine N-acetyltransferase activity"/>
    <property type="evidence" value="ECO:0007669"/>
    <property type="project" value="TreeGrafter"/>
</dbReference>
<sequence length="347" mass="37347">LDPPLHSTECGTGKSGFKPVYLRQTTSEITGEHSSILLRELQHVTPGAEAVGPQQGWLDSFVSDFRVRLMAMLGAAFRNMETATALSLLDPKIQFADEETAAAVAKGSAAADTACLRSDGVPLNPHDLRRLQSYANNLVDHHMVADLMPCVARAYFSRRIPVSLSYGQAAIMLAIGLQGRDISQVEETMNLPASQVLALFNKAMRKIHSHLRSRQESTVEQSLPRIQEVHMDAHDVGVEEDLQEGARESTALMQAKQQALMSALGDLSQYELTGTDEEWKGALDGKPGAPSVVTVKGDGSKKKSATKDEDEKSKGGKAGGTTPGKKKRSGEGGDASVKKQKRPKSSS</sequence>
<organism evidence="4 5">
    <name type="scientific">Cymbomonas tetramitiformis</name>
    <dbReference type="NCBI Taxonomy" id="36881"/>
    <lineage>
        <taxon>Eukaryota</taxon>
        <taxon>Viridiplantae</taxon>
        <taxon>Chlorophyta</taxon>
        <taxon>Pyramimonadophyceae</taxon>
        <taxon>Pyramimonadales</taxon>
        <taxon>Pyramimonadaceae</taxon>
        <taxon>Cymbomonas</taxon>
    </lineage>
</organism>
<feature type="compositionally biased region" description="Basic residues" evidence="1">
    <location>
        <begin position="338"/>
        <end position="347"/>
    </location>
</feature>
<evidence type="ECO:0000259" key="3">
    <source>
        <dbReference type="Pfam" id="PF13725"/>
    </source>
</evidence>
<dbReference type="EMBL" id="LGRX02023644">
    <property type="protein sequence ID" value="KAK3254391.1"/>
    <property type="molecule type" value="Genomic_DNA"/>
</dbReference>
<dbReference type="Pfam" id="PF13725">
    <property type="entry name" value="tRNA_bind_2"/>
    <property type="match status" value="1"/>
</dbReference>
<feature type="domain" description="Possible tRNA binding" evidence="3">
    <location>
        <begin position="57"/>
        <end position="282"/>
    </location>
</feature>
<dbReference type="InterPro" id="IPR032672">
    <property type="entry name" value="TmcA/NAT10/Kre33"/>
</dbReference>
<feature type="domain" description="N-acetyltransferase" evidence="2">
    <location>
        <begin position="14"/>
        <end position="41"/>
    </location>
</feature>
<protein>
    <recommendedName>
        <fullName evidence="6">tRNA binding domain-containing protein</fullName>
    </recommendedName>
</protein>